<dbReference type="Gene3D" id="3.10.130.10">
    <property type="entry name" value="Ribonuclease A-like domain"/>
    <property type="match status" value="1"/>
</dbReference>
<evidence type="ECO:0000256" key="1">
    <source>
        <dbReference type="SAM" id="SignalP"/>
    </source>
</evidence>
<reference evidence="3" key="1">
    <citation type="submission" date="2025-08" db="UniProtKB">
        <authorList>
            <consortium name="Ensembl"/>
        </authorList>
    </citation>
    <scope>IDENTIFICATION</scope>
</reference>
<proteinExistence type="predicted"/>
<evidence type="ECO:0000313" key="4">
    <source>
        <dbReference type="Proteomes" id="UP000694568"/>
    </source>
</evidence>
<dbReference type="SMART" id="SM00092">
    <property type="entry name" value="RNAse_Pc"/>
    <property type="match status" value="1"/>
</dbReference>
<keyword evidence="1" id="KW-0732">Signal</keyword>
<sequence>MFINIKISIFAGVLLISAAVISVDGQSWNEFYNKHFNPGMPPGDCTREIKVRGINRPESNIPCRPINTFLTGNANAVEDICRGVQNAMRVSGPIFSIVDFKCEDGLPVHLERY</sequence>
<feature type="signal peptide" evidence="1">
    <location>
        <begin position="1"/>
        <end position="25"/>
    </location>
</feature>
<keyword evidence="4" id="KW-1185">Reference proteome</keyword>
<dbReference type="GeneTree" id="ENSGT01100000263801"/>
<feature type="domain" description="Ribonuclease A-domain" evidence="2">
    <location>
        <begin position="24"/>
        <end position="113"/>
    </location>
</feature>
<accession>A0A8C9XEU1</accession>
<dbReference type="SUPFAM" id="SSF54076">
    <property type="entry name" value="RNase A-like"/>
    <property type="match status" value="1"/>
</dbReference>
<dbReference type="AlphaFoldDB" id="A0A8C9XEU1"/>
<organism evidence="3 4">
    <name type="scientific">Sander lucioperca</name>
    <name type="common">Pike-perch</name>
    <name type="synonym">Perca lucioperca</name>
    <dbReference type="NCBI Taxonomy" id="283035"/>
    <lineage>
        <taxon>Eukaryota</taxon>
        <taxon>Metazoa</taxon>
        <taxon>Chordata</taxon>
        <taxon>Craniata</taxon>
        <taxon>Vertebrata</taxon>
        <taxon>Euteleostomi</taxon>
        <taxon>Actinopterygii</taxon>
        <taxon>Neopterygii</taxon>
        <taxon>Teleostei</taxon>
        <taxon>Neoteleostei</taxon>
        <taxon>Acanthomorphata</taxon>
        <taxon>Eupercaria</taxon>
        <taxon>Perciformes</taxon>
        <taxon>Percoidei</taxon>
        <taxon>Percidae</taxon>
        <taxon>Luciopercinae</taxon>
        <taxon>Sander</taxon>
    </lineage>
</organism>
<dbReference type="InterPro" id="IPR036816">
    <property type="entry name" value="RNaseA-like_dom_sf"/>
</dbReference>
<dbReference type="InterPro" id="IPR023412">
    <property type="entry name" value="RNaseA_domain"/>
</dbReference>
<reference evidence="3" key="2">
    <citation type="submission" date="2025-09" db="UniProtKB">
        <authorList>
            <consortium name="Ensembl"/>
        </authorList>
    </citation>
    <scope>IDENTIFICATION</scope>
</reference>
<evidence type="ECO:0000259" key="2">
    <source>
        <dbReference type="SMART" id="SM00092"/>
    </source>
</evidence>
<protein>
    <recommendedName>
        <fullName evidence="2">Ribonuclease A-domain domain-containing protein</fullName>
    </recommendedName>
</protein>
<dbReference type="Proteomes" id="UP000694568">
    <property type="component" value="Unplaced"/>
</dbReference>
<name>A0A8C9XEU1_SANLU</name>
<evidence type="ECO:0000313" key="3">
    <source>
        <dbReference type="Ensembl" id="ENSSLUP00000007909.1"/>
    </source>
</evidence>
<dbReference type="Ensembl" id="ENSSLUT00000008149.1">
    <property type="protein sequence ID" value="ENSSLUP00000007909.1"/>
    <property type="gene ID" value="ENSSLUG00000003699.1"/>
</dbReference>
<feature type="chain" id="PRO_5034085820" description="Ribonuclease A-domain domain-containing protein" evidence="1">
    <location>
        <begin position="26"/>
        <end position="113"/>
    </location>
</feature>